<organism evidence="1 2">
    <name type="scientific">Lacrimispora defluvii</name>
    <dbReference type="NCBI Taxonomy" id="2719233"/>
    <lineage>
        <taxon>Bacteria</taxon>
        <taxon>Bacillati</taxon>
        <taxon>Bacillota</taxon>
        <taxon>Clostridia</taxon>
        <taxon>Lachnospirales</taxon>
        <taxon>Lachnospiraceae</taxon>
        <taxon>Lacrimispora</taxon>
    </lineage>
</organism>
<comment type="caution">
    <text evidence="1">The sequence shown here is derived from an EMBL/GenBank/DDBJ whole genome shotgun (WGS) entry which is preliminary data.</text>
</comment>
<sequence>MTNKEIAEMFERHNLVRGYVYPYEGYRSEYWFERAPSNIANFIMRHSDAREIILTDTMDNLILNTMGEFIDRCPDQALLQQILPHLIPMQLGEAEPQDFPSATDAEVEAHFSMQDSMEMELGM</sequence>
<evidence type="ECO:0000313" key="2">
    <source>
        <dbReference type="Proteomes" id="UP000539052"/>
    </source>
</evidence>
<dbReference type="Proteomes" id="UP000539052">
    <property type="component" value="Unassembled WGS sequence"/>
</dbReference>
<evidence type="ECO:0000313" key="1">
    <source>
        <dbReference type="EMBL" id="NNJ28577.1"/>
    </source>
</evidence>
<gene>
    <name evidence="1" type="ORF">G9470_02010</name>
</gene>
<protein>
    <submittedName>
        <fullName evidence="1">Resolvase</fullName>
    </submittedName>
</protein>
<dbReference type="RefSeq" id="WP_170819939.1">
    <property type="nucleotide sequence ID" value="NZ_JAAOXG010000002.1"/>
</dbReference>
<keyword evidence="2" id="KW-1185">Reference proteome</keyword>
<dbReference type="EMBL" id="JAAOXG010000002">
    <property type="protein sequence ID" value="NNJ28577.1"/>
    <property type="molecule type" value="Genomic_DNA"/>
</dbReference>
<name>A0ABX1VNV2_9FIRM</name>
<proteinExistence type="predicted"/>
<reference evidence="1 2" key="1">
    <citation type="submission" date="2020-03" db="EMBL/GenBank/DDBJ databases">
        <title>Genome Sequence of industrial isolate, B5A.</title>
        <authorList>
            <person name="Sharma S."/>
            <person name="Patil P.B."/>
            <person name="Korpole S."/>
        </authorList>
    </citation>
    <scope>NUCLEOTIDE SEQUENCE [LARGE SCALE GENOMIC DNA]</scope>
    <source>
        <strain evidence="1 2">PI-S10-B5A</strain>
    </source>
</reference>
<accession>A0ABX1VNV2</accession>